<dbReference type="NCBIfam" id="TIGR00317">
    <property type="entry name" value="cobS"/>
    <property type="match status" value="1"/>
</dbReference>
<evidence type="ECO:0000256" key="11">
    <source>
        <dbReference type="ARBA" id="ARBA00022842"/>
    </source>
</evidence>
<feature type="transmembrane region" description="Helical" evidence="19">
    <location>
        <begin position="229"/>
        <end position="251"/>
    </location>
</feature>
<evidence type="ECO:0000256" key="13">
    <source>
        <dbReference type="ARBA" id="ARBA00023136"/>
    </source>
</evidence>
<comment type="caution">
    <text evidence="20">The sequence shown here is derived from an EMBL/GenBank/DDBJ whole genome shotgun (WGS) entry which is preliminary data.</text>
</comment>
<feature type="transmembrane region" description="Helical" evidence="19">
    <location>
        <begin position="45"/>
        <end position="69"/>
    </location>
</feature>
<dbReference type="Proteomes" id="UP000251835">
    <property type="component" value="Unassembled WGS sequence"/>
</dbReference>
<evidence type="ECO:0000256" key="12">
    <source>
        <dbReference type="ARBA" id="ARBA00022989"/>
    </source>
</evidence>
<reference evidence="20 21" key="1">
    <citation type="submission" date="2018-05" db="EMBL/GenBank/DDBJ databases">
        <title>Genomic Encyclopedia of Type Strains, Phase IV (KMG-IV): sequencing the most valuable type-strain genomes for metagenomic binning, comparative biology and taxonomic classification.</title>
        <authorList>
            <person name="Goeker M."/>
        </authorList>
    </citation>
    <scope>NUCLEOTIDE SEQUENCE [LARGE SCALE GENOMIC DNA]</scope>
    <source>
        <strain evidence="20 21">DSM 28579</strain>
    </source>
</reference>
<evidence type="ECO:0000256" key="4">
    <source>
        <dbReference type="ARBA" id="ARBA00010561"/>
    </source>
</evidence>
<protein>
    <recommendedName>
        <fullName evidence="6 19">Adenosylcobinamide-GDP ribazoletransferase</fullName>
        <ecNumber evidence="5 19">2.7.8.26</ecNumber>
    </recommendedName>
    <alternativeName>
        <fullName evidence="16 19">Cobalamin synthase</fullName>
    </alternativeName>
    <alternativeName>
        <fullName evidence="15 19">Cobalamin-5'-phosphate synthase</fullName>
    </alternativeName>
</protein>
<dbReference type="OrthoDB" id="9794626at2"/>
<evidence type="ECO:0000256" key="10">
    <source>
        <dbReference type="ARBA" id="ARBA00022692"/>
    </source>
</evidence>
<comment type="pathway">
    <text evidence="3 19">Cofactor biosynthesis; adenosylcobalamin biosynthesis; adenosylcobalamin from cob(II)yrinate a,c-diamide: step 7/7.</text>
</comment>
<evidence type="ECO:0000313" key="21">
    <source>
        <dbReference type="Proteomes" id="UP000251835"/>
    </source>
</evidence>
<dbReference type="Pfam" id="PF02654">
    <property type="entry name" value="CobS"/>
    <property type="match status" value="1"/>
</dbReference>
<evidence type="ECO:0000256" key="9">
    <source>
        <dbReference type="ARBA" id="ARBA00022679"/>
    </source>
</evidence>
<gene>
    <name evidence="19" type="primary">cobS</name>
    <name evidence="20" type="ORF">C7377_0998</name>
</gene>
<comment type="catalytic activity">
    <reaction evidence="17 19">
        <text>alpha-ribazole + adenosylcob(III)inamide-GDP = adenosylcob(III)alamin + GMP + H(+)</text>
        <dbReference type="Rhea" id="RHEA:16049"/>
        <dbReference type="ChEBI" id="CHEBI:10329"/>
        <dbReference type="ChEBI" id="CHEBI:15378"/>
        <dbReference type="ChEBI" id="CHEBI:18408"/>
        <dbReference type="ChEBI" id="CHEBI:58115"/>
        <dbReference type="ChEBI" id="CHEBI:60487"/>
        <dbReference type="EC" id="2.7.8.26"/>
    </reaction>
</comment>
<comment type="subcellular location">
    <subcellularLocation>
        <location evidence="2 19">Cell membrane</location>
        <topology evidence="2 19">Multi-pass membrane protein</topology>
    </subcellularLocation>
</comment>
<evidence type="ECO:0000256" key="7">
    <source>
        <dbReference type="ARBA" id="ARBA00022475"/>
    </source>
</evidence>
<dbReference type="AlphaFoldDB" id="A0A7L4UP69"/>
<dbReference type="EMBL" id="QENZ01000004">
    <property type="protein sequence ID" value="PVX50687.1"/>
    <property type="molecule type" value="Genomic_DNA"/>
</dbReference>
<feature type="transmembrane region" description="Helical" evidence="19">
    <location>
        <begin position="199"/>
        <end position="217"/>
    </location>
</feature>
<dbReference type="InterPro" id="IPR003805">
    <property type="entry name" value="CobS"/>
</dbReference>
<dbReference type="GO" id="GO:0051073">
    <property type="term" value="F:adenosylcobinamide-GDP ribazoletransferase activity"/>
    <property type="evidence" value="ECO:0007669"/>
    <property type="project" value="UniProtKB-UniRule"/>
</dbReference>
<dbReference type="GO" id="GO:0005886">
    <property type="term" value="C:plasma membrane"/>
    <property type="evidence" value="ECO:0007669"/>
    <property type="project" value="UniProtKB-SubCell"/>
</dbReference>
<evidence type="ECO:0000256" key="14">
    <source>
        <dbReference type="ARBA" id="ARBA00025228"/>
    </source>
</evidence>
<name>A0A7L4UP69_BALHA</name>
<comment type="cofactor">
    <cofactor evidence="1 19">
        <name>Mg(2+)</name>
        <dbReference type="ChEBI" id="CHEBI:18420"/>
    </cofactor>
</comment>
<keyword evidence="12 19" id="KW-1133">Transmembrane helix</keyword>
<accession>A0A7L4UP69</accession>
<evidence type="ECO:0000256" key="1">
    <source>
        <dbReference type="ARBA" id="ARBA00001946"/>
    </source>
</evidence>
<proteinExistence type="inferred from homology"/>
<dbReference type="UniPathway" id="UPA00148">
    <property type="reaction ID" value="UER00238"/>
</dbReference>
<dbReference type="GO" id="GO:0008818">
    <property type="term" value="F:cobalamin 5'-phosphate synthase activity"/>
    <property type="evidence" value="ECO:0007669"/>
    <property type="project" value="UniProtKB-UniRule"/>
</dbReference>
<organism evidence="20 21">
    <name type="scientific">Balneicella halophila</name>
    <dbReference type="NCBI Taxonomy" id="1537566"/>
    <lineage>
        <taxon>Bacteria</taxon>
        <taxon>Pseudomonadati</taxon>
        <taxon>Bacteroidota</taxon>
        <taxon>Bacteroidia</taxon>
        <taxon>Bacteroidales</taxon>
        <taxon>Balneicellaceae</taxon>
        <taxon>Balneicella</taxon>
    </lineage>
</organism>
<comment type="function">
    <text evidence="14 19">Joins adenosylcobinamide-GDP and alpha-ribazole to generate adenosylcobalamin (Ado-cobalamin). Also synthesizes adenosylcobalamin 5'-phosphate from adenosylcobinamide-GDP and alpha-ribazole 5'-phosphate.</text>
</comment>
<evidence type="ECO:0000256" key="17">
    <source>
        <dbReference type="ARBA" id="ARBA00048623"/>
    </source>
</evidence>
<evidence type="ECO:0000256" key="8">
    <source>
        <dbReference type="ARBA" id="ARBA00022573"/>
    </source>
</evidence>
<keyword evidence="13 19" id="KW-0472">Membrane</keyword>
<sequence>MKNILAAIMFFTRIPLWKIKAFQLPAKYYENVINYWAVIGWLTSGVMILSIWAFLQIAPLPIAIVFGFVSRLLLTGALHEDGLADFFDGFGGGSTKQRILEIMKDSHIGTYGVLALILYFMIGFQILQQFEIPLLLVFIIVADTFSKYLASTMTLFLTYARTKETSKSKVIYARMHWKAFLLSSVFVILSLLLLPRWEYFLALLFPITLYFFLIRYLKKKIQGYTGDTCGALFLLCELSTWFGFLVVQNLFL</sequence>
<keyword evidence="8 19" id="KW-0169">Cobalamin biosynthesis</keyword>
<feature type="transmembrane region" description="Helical" evidence="19">
    <location>
        <begin position="171"/>
        <end position="193"/>
    </location>
</feature>
<dbReference type="PANTHER" id="PTHR34148:SF1">
    <property type="entry name" value="ADENOSYLCOBINAMIDE-GDP RIBAZOLETRANSFERASE"/>
    <property type="match status" value="1"/>
</dbReference>
<evidence type="ECO:0000256" key="19">
    <source>
        <dbReference type="HAMAP-Rule" id="MF_00719"/>
    </source>
</evidence>
<dbReference type="HAMAP" id="MF_00719">
    <property type="entry name" value="CobS"/>
    <property type="match status" value="1"/>
</dbReference>
<comment type="catalytic activity">
    <reaction evidence="18 19">
        <text>alpha-ribazole 5'-phosphate + adenosylcob(III)inamide-GDP = adenosylcob(III)alamin 5'-phosphate + GMP + H(+)</text>
        <dbReference type="Rhea" id="RHEA:23560"/>
        <dbReference type="ChEBI" id="CHEBI:15378"/>
        <dbReference type="ChEBI" id="CHEBI:57918"/>
        <dbReference type="ChEBI" id="CHEBI:58115"/>
        <dbReference type="ChEBI" id="CHEBI:60487"/>
        <dbReference type="ChEBI" id="CHEBI:60493"/>
        <dbReference type="EC" id="2.7.8.26"/>
    </reaction>
</comment>
<keyword evidence="7 19" id="KW-1003">Cell membrane</keyword>
<evidence type="ECO:0000256" key="16">
    <source>
        <dbReference type="ARBA" id="ARBA00032853"/>
    </source>
</evidence>
<evidence type="ECO:0000256" key="15">
    <source>
        <dbReference type="ARBA" id="ARBA00032605"/>
    </source>
</evidence>
<evidence type="ECO:0000256" key="5">
    <source>
        <dbReference type="ARBA" id="ARBA00013200"/>
    </source>
</evidence>
<dbReference type="EC" id="2.7.8.26" evidence="5 19"/>
<evidence type="ECO:0000256" key="2">
    <source>
        <dbReference type="ARBA" id="ARBA00004651"/>
    </source>
</evidence>
<feature type="transmembrane region" description="Helical" evidence="19">
    <location>
        <begin position="134"/>
        <end position="159"/>
    </location>
</feature>
<keyword evidence="9 19" id="KW-0808">Transferase</keyword>
<evidence type="ECO:0000256" key="3">
    <source>
        <dbReference type="ARBA" id="ARBA00004663"/>
    </source>
</evidence>
<dbReference type="GO" id="GO:0009236">
    <property type="term" value="P:cobalamin biosynthetic process"/>
    <property type="evidence" value="ECO:0007669"/>
    <property type="project" value="UniProtKB-UniRule"/>
</dbReference>
<dbReference type="RefSeq" id="WP_116496243.1">
    <property type="nucleotide sequence ID" value="NZ_QENZ01000004.1"/>
</dbReference>
<comment type="similarity">
    <text evidence="4 19">Belongs to the CobS family.</text>
</comment>
<keyword evidence="11 19" id="KW-0460">Magnesium</keyword>
<dbReference type="PANTHER" id="PTHR34148">
    <property type="entry name" value="ADENOSYLCOBINAMIDE-GDP RIBAZOLETRANSFERASE"/>
    <property type="match status" value="1"/>
</dbReference>
<evidence type="ECO:0000313" key="20">
    <source>
        <dbReference type="EMBL" id="PVX50687.1"/>
    </source>
</evidence>
<feature type="transmembrane region" description="Helical" evidence="19">
    <location>
        <begin position="108"/>
        <end position="128"/>
    </location>
</feature>
<evidence type="ECO:0000256" key="18">
    <source>
        <dbReference type="ARBA" id="ARBA00049504"/>
    </source>
</evidence>
<evidence type="ECO:0000256" key="6">
    <source>
        <dbReference type="ARBA" id="ARBA00015850"/>
    </source>
</evidence>
<keyword evidence="21" id="KW-1185">Reference proteome</keyword>
<keyword evidence="10 19" id="KW-0812">Transmembrane</keyword>